<dbReference type="InterPro" id="IPR003960">
    <property type="entry name" value="ATPase_AAA_CS"/>
</dbReference>
<dbReference type="Gene3D" id="1.10.8.60">
    <property type="match status" value="1"/>
</dbReference>
<dbReference type="Gene3D" id="1.20.58.760">
    <property type="entry name" value="Peptidase M41"/>
    <property type="match status" value="1"/>
</dbReference>
<dbReference type="InterPro" id="IPR000642">
    <property type="entry name" value="Peptidase_M41"/>
</dbReference>
<evidence type="ECO:0000256" key="3">
    <source>
        <dbReference type="ARBA" id="ARBA00022741"/>
    </source>
</evidence>
<dbReference type="Gene3D" id="3.40.50.300">
    <property type="entry name" value="P-loop containing nucleotide triphosphate hydrolases"/>
    <property type="match status" value="1"/>
</dbReference>
<keyword evidence="6" id="KW-0645">Protease</keyword>
<keyword evidence="7" id="KW-0472">Membrane</keyword>
<dbReference type="InterPro" id="IPR003593">
    <property type="entry name" value="AAA+_ATPase"/>
</dbReference>
<comment type="cofactor">
    <cofactor evidence="1">
        <name>Zn(2+)</name>
        <dbReference type="ChEBI" id="CHEBI:29105"/>
    </cofactor>
</comment>
<reference evidence="9" key="1">
    <citation type="journal article" date="2020" name="Nature">
        <title>Giant virus diversity and host interactions through global metagenomics.</title>
        <authorList>
            <person name="Schulz F."/>
            <person name="Roux S."/>
            <person name="Paez-Espino D."/>
            <person name="Jungbluth S."/>
            <person name="Walsh D.A."/>
            <person name="Denef V.J."/>
            <person name="McMahon K.D."/>
            <person name="Konstantinidis K.T."/>
            <person name="Eloe-Fadrosh E.A."/>
            <person name="Kyrpides N.C."/>
            <person name="Woyke T."/>
        </authorList>
    </citation>
    <scope>NUCLEOTIDE SEQUENCE</scope>
    <source>
        <strain evidence="9">GVMAG-M-3300024302-11</strain>
    </source>
</reference>
<keyword evidence="4" id="KW-0862">Zinc</keyword>
<dbReference type="PROSITE" id="PS00674">
    <property type="entry name" value="AAA"/>
    <property type="match status" value="1"/>
</dbReference>
<dbReference type="PANTHER" id="PTHR43655">
    <property type="entry name" value="ATP-DEPENDENT PROTEASE"/>
    <property type="match status" value="1"/>
</dbReference>
<keyword evidence="6" id="KW-0482">Metalloprotease</keyword>
<evidence type="ECO:0000256" key="2">
    <source>
        <dbReference type="ARBA" id="ARBA00022723"/>
    </source>
</evidence>
<dbReference type="GO" id="GO:0005524">
    <property type="term" value="F:ATP binding"/>
    <property type="evidence" value="ECO:0007669"/>
    <property type="project" value="UniProtKB-KW"/>
</dbReference>
<feature type="transmembrane region" description="Helical" evidence="7">
    <location>
        <begin position="6"/>
        <end position="26"/>
    </location>
</feature>
<protein>
    <recommendedName>
        <fullName evidence="8">AAA+ ATPase domain-containing protein</fullName>
    </recommendedName>
</protein>
<dbReference type="GO" id="GO:0005745">
    <property type="term" value="C:m-AAA complex"/>
    <property type="evidence" value="ECO:0007669"/>
    <property type="project" value="TreeGrafter"/>
</dbReference>
<dbReference type="FunFam" id="3.40.50.300:FF:002568">
    <property type="entry name" value="Cell division protein (FtsH)"/>
    <property type="match status" value="1"/>
</dbReference>
<dbReference type="EMBL" id="MN740256">
    <property type="protein sequence ID" value="QHT96396.1"/>
    <property type="molecule type" value="Genomic_DNA"/>
</dbReference>
<evidence type="ECO:0000259" key="8">
    <source>
        <dbReference type="SMART" id="SM00382"/>
    </source>
</evidence>
<sequence>MSCNIIMEIVTICLLLCFIHFILRLINKYYLDNNTFVEITPNSDFNKLYTNNTSKKCINTDFSLDNVVGLKSVKDELKYYFEFINNDEKYKKWNVKLPKGILLVGPPGTGKTLLVKTLAKEIGIPVIHASGSEFVEMYVGVGASRVRKLFKQAKAHKKCIIFIDEIDAVGKKRGTDGNSEREQTLNQLLTEMDGFTEDSNIMIFAATNLVKNLDSALTRSGRFDKKIYFDPPNKSERLELFNLYLDKQYTEELDNTLLSELTSGLTGADIANIANQSKINAIQYNHDMIEIDDIKKAIDEVMIGREKPERRMNELELERVARHEAGHALMSYLLKNCEPPIKVSILPRGESALGFSQQKSDDKKLYTEYYVLSTICILLGGRSAEQIFYNELSSGAHDDIEKVTQLIQYYYKEWGMSKKFGPLNFNSLKNCDNKLTKSIISGVKKLEKFTMDTLLKHKDQMELLNKELLKKETIDYTDIKRILNSKLENTLEINLN</sequence>
<dbReference type="AlphaFoldDB" id="A0A6C0IVG9"/>
<keyword evidence="7" id="KW-0812">Transmembrane</keyword>
<evidence type="ECO:0000256" key="4">
    <source>
        <dbReference type="ARBA" id="ARBA00022833"/>
    </source>
</evidence>
<evidence type="ECO:0000256" key="6">
    <source>
        <dbReference type="ARBA" id="ARBA00023049"/>
    </source>
</evidence>
<name>A0A6C0IVG9_9ZZZZ</name>
<evidence type="ECO:0000256" key="5">
    <source>
        <dbReference type="ARBA" id="ARBA00022840"/>
    </source>
</evidence>
<feature type="domain" description="AAA+ ATPase" evidence="8">
    <location>
        <begin position="97"/>
        <end position="233"/>
    </location>
</feature>
<dbReference type="GO" id="GO:0016887">
    <property type="term" value="F:ATP hydrolysis activity"/>
    <property type="evidence" value="ECO:0007669"/>
    <property type="project" value="InterPro"/>
</dbReference>
<dbReference type="SMART" id="SM00382">
    <property type="entry name" value="AAA"/>
    <property type="match status" value="1"/>
</dbReference>
<dbReference type="Pfam" id="PF00004">
    <property type="entry name" value="AAA"/>
    <property type="match status" value="1"/>
</dbReference>
<proteinExistence type="predicted"/>
<dbReference type="GO" id="GO:0004222">
    <property type="term" value="F:metalloendopeptidase activity"/>
    <property type="evidence" value="ECO:0007669"/>
    <property type="project" value="InterPro"/>
</dbReference>
<keyword evidence="5" id="KW-0067">ATP-binding</keyword>
<keyword evidence="2" id="KW-0479">Metal-binding</keyword>
<dbReference type="GO" id="GO:0034982">
    <property type="term" value="P:mitochondrial protein processing"/>
    <property type="evidence" value="ECO:0007669"/>
    <property type="project" value="TreeGrafter"/>
</dbReference>
<dbReference type="PANTHER" id="PTHR43655:SF2">
    <property type="entry name" value="AFG3 LIKE MATRIX AAA PEPTIDASE SUBUNIT 2, ISOFORM A"/>
    <property type="match status" value="1"/>
</dbReference>
<dbReference type="InterPro" id="IPR037219">
    <property type="entry name" value="Peptidase_M41-like"/>
</dbReference>
<dbReference type="InterPro" id="IPR027417">
    <property type="entry name" value="P-loop_NTPase"/>
</dbReference>
<evidence type="ECO:0000256" key="1">
    <source>
        <dbReference type="ARBA" id="ARBA00001947"/>
    </source>
</evidence>
<evidence type="ECO:0000313" key="9">
    <source>
        <dbReference type="EMBL" id="QHT96396.1"/>
    </source>
</evidence>
<accession>A0A6C0IVG9</accession>
<dbReference type="InterPro" id="IPR050928">
    <property type="entry name" value="ATP-dep_Zn_Metalloprotease"/>
</dbReference>
<dbReference type="GO" id="GO:0046872">
    <property type="term" value="F:metal ion binding"/>
    <property type="evidence" value="ECO:0007669"/>
    <property type="project" value="UniProtKB-KW"/>
</dbReference>
<keyword evidence="6" id="KW-0378">Hydrolase</keyword>
<dbReference type="Pfam" id="PF01434">
    <property type="entry name" value="Peptidase_M41"/>
    <property type="match status" value="1"/>
</dbReference>
<dbReference type="SUPFAM" id="SSF140990">
    <property type="entry name" value="FtsH protease domain-like"/>
    <property type="match status" value="1"/>
</dbReference>
<keyword evidence="3" id="KW-0547">Nucleotide-binding</keyword>
<organism evidence="9">
    <name type="scientific">viral metagenome</name>
    <dbReference type="NCBI Taxonomy" id="1070528"/>
    <lineage>
        <taxon>unclassified sequences</taxon>
        <taxon>metagenomes</taxon>
        <taxon>organismal metagenomes</taxon>
    </lineage>
</organism>
<dbReference type="GO" id="GO:0004176">
    <property type="term" value="F:ATP-dependent peptidase activity"/>
    <property type="evidence" value="ECO:0007669"/>
    <property type="project" value="InterPro"/>
</dbReference>
<keyword evidence="7" id="KW-1133">Transmembrane helix</keyword>
<evidence type="ECO:0000256" key="7">
    <source>
        <dbReference type="SAM" id="Phobius"/>
    </source>
</evidence>
<dbReference type="SUPFAM" id="SSF52540">
    <property type="entry name" value="P-loop containing nucleoside triphosphate hydrolases"/>
    <property type="match status" value="1"/>
</dbReference>
<dbReference type="InterPro" id="IPR003959">
    <property type="entry name" value="ATPase_AAA_core"/>
</dbReference>